<dbReference type="AlphaFoldDB" id="A0AAD7T053"/>
<organism evidence="2 3">
    <name type="scientific">Aldrovandia affinis</name>
    <dbReference type="NCBI Taxonomy" id="143900"/>
    <lineage>
        <taxon>Eukaryota</taxon>
        <taxon>Metazoa</taxon>
        <taxon>Chordata</taxon>
        <taxon>Craniata</taxon>
        <taxon>Vertebrata</taxon>
        <taxon>Euteleostomi</taxon>
        <taxon>Actinopterygii</taxon>
        <taxon>Neopterygii</taxon>
        <taxon>Teleostei</taxon>
        <taxon>Notacanthiformes</taxon>
        <taxon>Halosauridae</taxon>
        <taxon>Aldrovandia</taxon>
    </lineage>
</organism>
<proteinExistence type="predicted"/>
<name>A0AAD7T053_9TELE</name>
<feature type="compositionally biased region" description="Polar residues" evidence="1">
    <location>
        <begin position="30"/>
        <end position="56"/>
    </location>
</feature>
<comment type="caution">
    <text evidence="2">The sequence shown here is derived from an EMBL/GenBank/DDBJ whole genome shotgun (WGS) entry which is preliminary data.</text>
</comment>
<sequence>MPELPATCPPHHLFSVRQTRGLEGGGRLPPNSTCTTTAPTNRTMSTTTSSHCSVQSANGHSTQHQYCCPLRAAVSQRRGGPRHRTSVLLPRL</sequence>
<evidence type="ECO:0000313" key="3">
    <source>
        <dbReference type="Proteomes" id="UP001221898"/>
    </source>
</evidence>
<gene>
    <name evidence="2" type="ORF">AAFF_G00142290</name>
</gene>
<protein>
    <submittedName>
        <fullName evidence="2">Uncharacterized protein</fullName>
    </submittedName>
</protein>
<keyword evidence="3" id="KW-1185">Reference proteome</keyword>
<feature type="region of interest" description="Disordered" evidence="1">
    <location>
        <begin position="21"/>
        <end position="56"/>
    </location>
</feature>
<evidence type="ECO:0000256" key="1">
    <source>
        <dbReference type="SAM" id="MobiDB-lite"/>
    </source>
</evidence>
<dbReference type="Proteomes" id="UP001221898">
    <property type="component" value="Unassembled WGS sequence"/>
</dbReference>
<evidence type="ECO:0000313" key="2">
    <source>
        <dbReference type="EMBL" id="KAJ8411962.1"/>
    </source>
</evidence>
<accession>A0AAD7T053</accession>
<dbReference type="EMBL" id="JAINUG010000020">
    <property type="protein sequence ID" value="KAJ8411962.1"/>
    <property type="molecule type" value="Genomic_DNA"/>
</dbReference>
<reference evidence="2" key="1">
    <citation type="journal article" date="2023" name="Science">
        <title>Genome structures resolve the early diversification of teleost fishes.</title>
        <authorList>
            <person name="Parey E."/>
            <person name="Louis A."/>
            <person name="Montfort J."/>
            <person name="Bouchez O."/>
            <person name="Roques C."/>
            <person name="Iampietro C."/>
            <person name="Lluch J."/>
            <person name="Castinel A."/>
            <person name="Donnadieu C."/>
            <person name="Desvignes T."/>
            <person name="Floi Bucao C."/>
            <person name="Jouanno E."/>
            <person name="Wen M."/>
            <person name="Mejri S."/>
            <person name="Dirks R."/>
            <person name="Jansen H."/>
            <person name="Henkel C."/>
            <person name="Chen W.J."/>
            <person name="Zahm M."/>
            <person name="Cabau C."/>
            <person name="Klopp C."/>
            <person name="Thompson A.W."/>
            <person name="Robinson-Rechavi M."/>
            <person name="Braasch I."/>
            <person name="Lecointre G."/>
            <person name="Bobe J."/>
            <person name="Postlethwait J.H."/>
            <person name="Berthelot C."/>
            <person name="Roest Crollius H."/>
            <person name="Guiguen Y."/>
        </authorList>
    </citation>
    <scope>NUCLEOTIDE SEQUENCE</scope>
    <source>
        <strain evidence="2">NC1722</strain>
    </source>
</reference>